<dbReference type="InterPro" id="IPR013763">
    <property type="entry name" value="Cyclin-like_dom"/>
</dbReference>
<evidence type="ECO:0000259" key="5">
    <source>
        <dbReference type="SMART" id="SM01332"/>
    </source>
</evidence>
<dbReference type="Proteomes" id="UP000030693">
    <property type="component" value="Unassembled WGS sequence"/>
</dbReference>
<dbReference type="SMART" id="SM00385">
    <property type="entry name" value="CYCLIN"/>
    <property type="match status" value="1"/>
</dbReference>
<dbReference type="Pfam" id="PF02984">
    <property type="entry name" value="Cyclin_C"/>
    <property type="match status" value="1"/>
</dbReference>
<proteinExistence type="inferred from homology"/>
<dbReference type="OrthoDB" id="5590282at2759"/>
<dbReference type="InterPro" id="IPR036915">
    <property type="entry name" value="Cyclin-like_sf"/>
</dbReference>
<evidence type="ECO:0000256" key="1">
    <source>
        <dbReference type="ARBA" id="ARBA00023127"/>
    </source>
</evidence>
<feature type="region of interest" description="Disordered" evidence="3">
    <location>
        <begin position="445"/>
        <end position="499"/>
    </location>
</feature>
<protein>
    <recommendedName>
        <fullName evidence="8">Cyclin N-terminal domain-containing protein</fullName>
    </recommendedName>
</protein>
<feature type="domain" description="Cyclin C-terminal" evidence="5">
    <location>
        <begin position="745"/>
        <end position="882"/>
    </location>
</feature>
<evidence type="ECO:0000313" key="7">
    <source>
        <dbReference type="Proteomes" id="UP000030693"/>
    </source>
</evidence>
<dbReference type="Pfam" id="PF00134">
    <property type="entry name" value="Cyclin_N"/>
    <property type="match status" value="1"/>
</dbReference>
<feature type="domain" description="Cyclin-like" evidence="4">
    <location>
        <begin position="649"/>
        <end position="736"/>
    </location>
</feature>
<dbReference type="InterPro" id="IPR004367">
    <property type="entry name" value="Cyclin_C-dom"/>
</dbReference>
<organism evidence="6">
    <name type="scientific">Fonticula alba</name>
    <name type="common">Slime mold</name>
    <dbReference type="NCBI Taxonomy" id="691883"/>
    <lineage>
        <taxon>Eukaryota</taxon>
        <taxon>Rotosphaerida</taxon>
        <taxon>Fonticulaceae</taxon>
        <taxon>Fonticula</taxon>
    </lineage>
</organism>
<evidence type="ECO:0000313" key="6">
    <source>
        <dbReference type="EMBL" id="KCV71566.1"/>
    </source>
</evidence>
<feature type="region of interest" description="Disordered" evidence="3">
    <location>
        <begin position="1"/>
        <end position="27"/>
    </location>
</feature>
<dbReference type="InterPro" id="IPR039361">
    <property type="entry name" value="Cyclin"/>
</dbReference>
<evidence type="ECO:0008006" key="8">
    <source>
        <dbReference type="Google" id="ProtNLM"/>
    </source>
</evidence>
<accession>A0A058ZC92</accession>
<feature type="region of interest" description="Disordered" evidence="3">
    <location>
        <begin position="320"/>
        <end position="341"/>
    </location>
</feature>
<dbReference type="STRING" id="691883.A0A058ZC92"/>
<dbReference type="eggNOG" id="KOG0653">
    <property type="taxonomic scope" value="Eukaryota"/>
</dbReference>
<sequence>MPPENYMPGSGSVVGEAPARGSFHTHTPSELAMHESSEGLAMIPTSGHLNEEGWMQPAPSSRRSSKQFLQEEDFYTVATSDAAGSATDFGQHPGDGAPPRPVTSPDFLTHRPPRPPMSFIGSGPAAQEPHMQAVVRPATAPSPAWLSLHHLQADPTRGPAGVISGGRVPEAELGELAPEAGSLISPVSTLVNEFGSEPVTSSMSGPGIRRPMHEHMDTPFQQASKASGVYQQPGHHDAHAQDIDIDIDDDDHDDDDHDEDVRSEFGYGDEEADYSDGDAACEDSYPGHGRAPVAGYPLPGVVALPPYVPIDVMPDSEMHVEPRHEQEEYAAPGPGSMSSDAQLQSMPVSVPLADGSLGAPLPPLPPAPMSAPGRVFVSSAQETMLKAPFPRRNQAPCALDTDFAKTFHPRRVDRAMSTARVAELLLNEGLLGGGLVELATYSDYDSESEDPRSLTTFEPQARPWRPHPAGVLADPRSSQGQHGSACSPDERGHIFGALGAGYPGDDAAATAPSTDGDQDFRFSPSAFTGAYLSSEHSSDACHLEEPPGGMVLQSDSPAGMDGAPRPLAEALAGRTVGPALPTYGNTHFGHPVLDRAAETATFVHHMLRQEARTLPFLNTWWAVAEGPAASDCSERHPEIRASDRGVVANWLTEVDLLVPGSPPQVLGLAMNLWDRYLSMVQNIPKHSAQMIALTCYFLAIKFEDSNTEWTISRVMQMTGEIFCRSSLHLTERMILAALNYDLAHPPATSFIRRLALYNPTNASPPPTDEPTYDKQVYHVASYVAEVVLCFGHTHPVFANVRPSVLACCAVVLARLMLKRSPPEETPGVPTLDAIPPVGWCDWNGHWPWSIARSVVAVYGRRQLNRAFRNTAAQAPHSPLLAPHVIAQYHNRPLPLEYVAPYTIQALYPLLGAATQLLKQPFPAACRALYTRHAKDHNLRASTYVHKSMKTFLLPGLQPRRDGW</sequence>
<name>A0A058ZC92_FONAL</name>
<reference evidence="6" key="1">
    <citation type="submission" date="2013-04" db="EMBL/GenBank/DDBJ databases">
        <title>The Genome Sequence of Fonticula alba ATCC 38817.</title>
        <authorList>
            <consortium name="The Broad Institute Genomics Platform"/>
            <person name="Russ C."/>
            <person name="Cuomo C."/>
            <person name="Burger G."/>
            <person name="Gray M.W."/>
            <person name="Holland P.W.H."/>
            <person name="King N."/>
            <person name="Lang F.B.F."/>
            <person name="Roger A.J."/>
            <person name="Ruiz-Trillo I."/>
            <person name="Brown M."/>
            <person name="Walker B."/>
            <person name="Young S."/>
            <person name="Zeng Q."/>
            <person name="Gargeya S."/>
            <person name="Fitzgerald M."/>
            <person name="Haas B."/>
            <person name="Abouelleil A."/>
            <person name="Allen A.W."/>
            <person name="Alvarado L."/>
            <person name="Arachchi H.M."/>
            <person name="Berlin A.M."/>
            <person name="Chapman S.B."/>
            <person name="Gainer-Dewar J."/>
            <person name="Goldberg J."/>
            <person name="Griggs A."/>
            <person name="Gujja S."/>
            <person name="Hansen M."/>
            <person name="Howarth C."/>
            <person name="Imamovic A."/>
            <person name="Ireland A."/>
            <person name="Larimer J."/>
            <person name="McCowan C."/>
            <person name="Murphy C."/>
            <person name="Pearson M."/>
            <person name="Poon T.W."/>
            <person name="Priest M."/>
            <person name="Roberts A."/>
            <person name="Saif S."/>
            <person name="Shea T."/>
            <person name="Sisk P."/>
            <person name="Sykes S."/>
            <person name="Wortman J."/>
            <person name="Nusbaum C."/>
            <person name="Birren B."/>
        </authorList>
    </citation>
    <scope>NUCLEOTIDE SEQUENCE [LARGE SCALE GENOMIC DNA]</scope>
    <source>
        <strain evidence="6">ATCC 38817</strain>
    </source>
</reference>
<comment type="similarity">
    <text evidence="2">Belongs to the cyclin family.</text>
</comment>
<dbReference type="SMART" id="SM01332">
    <property type="entry name" value="Cyclin_C"/>
    <property type="match status" value="1"/>
</dbReference>
<dbReference type="SUPFAM" id="SSF47954">
    <property type="entry name" value="Cyclin-like"/>
    <property type="match status" value="2"/>
</dbReference>
<dbReference type="AlphaFoldDB" id="A0A058ZC92"/>
<dbReference type="GeneID" id="20527231"/>
<keyword evidence="1 2" id="KW-0195">Cyclin</keyword>
<dbReference type="EMBL" id="KB932203">
    <property type="protein sequence ID" value="KCV71566.1"/>
    <property type="molecule type" value="Genomic_DNA"/>
</dbReference>
<dbReference type="PANTHER" id="PTHR10177">
    <property type="entry name" value="CYCLINS"/>
    <property type="match status" value="1"/>
</dbReference>
<dbReference type="RefSeq" id="XP_009494689.1">
    <property type="nucleotide sequence ID" value="XM_009496414.1"/>
</dbReference>
<evidence type="ECO:0000256" key="3">
    <source>
        <dbReference type="SAM" id="MobiDB-lite"/>
    </source>
</evidence>
<dbReference type="Gene3D" id="1.10.472.10">
    <property type="entry name" value="Cyclin-like"/>
    <property type="match status" value="2"/>
</dbReference>
<evidence type="ECO:0000259" key="4">
    <source>
        <dbReference type="SMART" id="SM00385"/>
    </source>
</evidence>
<keyword evidence="7" id="KW-1185">Reference proteome</keyword>
<dbReference type="InterPro" id="IPR006671">
    <property type="entry name" value="Cyclin_N"/>
</dbReference>
<feature type="region of interest" description="Disordered" evidence="3">
    <location>
        <begin position="84"/>
        <end position="104"/>
    </location>
</feature>
<evidence type="ECO:0000256" key="2">
    <source>
        <dbReference type="RuleBase" id="RU000383"/>
    </source>
</evidence>
<dbReference type="CDD" id="cd20537">
    <property type="entry name" value="CYCLIN_CCNO-like_rpt2"/>
    <property type="match status" value="1"/>
</dbReference>
<gene>
    <name evidence="6" type="ORF">H696_02506</name>
</gene>